<protein>
    <submittedName>
        <fullName evidence="4">NADPH-dependent FMN reductase</fullName>
        <ecNumber evidence="4">1.-.-.-</ecNumber>
    </submittedName>
</protein>
<keyword evidence="5" id="KW-1185">Reference proteome</keyword>
<dbReference type="Pfam" id="PF03358">
    <property type="entry name" value="FMN_red"/>
    <property type="match status" value="1"/>
</dbReference>
<evidence type="ECO:0000313" key="5">
    <source>
        <dbReference type="Proteomes" id="UP001168380"/>
    </source>
</evidence>
<evidence type="ECO:0000313" key="4">
    <source>
        <dbReference type="EMBL" id="MDO3381891.1"/>
    </source>
</evidence>
<sequence length="178" mass="19065">MKVLAISGSLRKDSLNTSLAKAALALLPDSVETEVAEIGDLPLYNQDIDGDDKPEAVVRLKNAIAEADALIIATPEYNYGVPGPLKNALDWVSRPAYKSVLAHKPTLLLSASMSPMGGVRAQGQMKQVLAGTLTPVFCAPEFAVPSAQNKFSGGELTDSDTRQRLERLVTDFQAWVGR</sequence>
<evidence type="ECO:0000256" key="1">
    <source>
        <dbReference type="ARBA" id="ARBA00001917"/>
    </source>
</evidence>
<proteinExistence type="predicted"/>
<comment type="cofactor">
    <cofactor evidence="1">
        <name>FMN</name>
        <dbReference type="ChEBI" id="CHEBI:58210"/>
    </cofactor>
</comment>
<dbReference type="PANTHER" id="PTHR30543:SF21">
    <property type="entry name" value="NAD(P)H-DEPENDENT FMN REDUCTASE LOT6"/>
    <property type="match status" value="1"/>
</dbReference>
<dbReference type="PANTHER" id="PTHR30543">
    <property type="entry name" value="CHROMATE REDUCTASE"/>
    <property type="match status" value="1"/>
</dbReference>
<dbReference type="EMBL" id="JAULRT010000047">
    <property type="protein sequence ID" value="MDO3381891.1"/>
    <property type="molecule type" value="Genomic_DNA"/>
</dbReference>
<dbReference type="SUPFAM" id="SSF52218">
    <property type="entry name" value="Flavoproteins"/>
    <property type="match status" value="1"/>
</dbReference>
<dbReference type="Gene3D" id="3.40.50.360">
    <property type="match status" value="1"/>
</dbReference>
<feature type="domain" description="NADPH-dependent FMN reductase-like" evidence="3">
    <location>
        <begin position="1"/>
        <end position="147"/>
    </location>
</feature>
<dbReference type="RefSeq" id="WP_302712044.1">
    <property type="nucleotide sequence ID" value="NZ_JAULRT010000047.1"/>
</dbReference>
<dbReference type="EC" id="1.-.-.-" evidence="4"/>
<dbReference type="InterPro" id="IPR029039">
    <property type="entry name" value="Flavoprotein-like_sf"/>
</dbReference>
<dbReference type="InterPro" id="IPR005025">
    <property type="entry name" value="FMN_Rdtase-like_dom"/>
</dbReference>
<gene>
    <name evidence="4" type="ORF">QWI16_06855</name>
</gene>
<keyword evidence="4" id="KW-0560">Oxidoreductase</keyword>
<keyword evidence="2" id="KW-0285">Flavoprotein</keyword>
<dbReference type="InterPro" id="IPR050712">
    <property type="entry name" value="NAD(P)H-dep_reductase"/>
</dbReference>
<reference evidence="4" key="1">
    <citation type="submission" date="2023-07" db="EMBL/GenBank/DDBJ databases">
        <title>Gilvimarinus algae sp. nov., isolated from the surface of Kelp.</title>
        <authorList>
            <person name="Sun Y.Y."/>
            <person name="Gong Y."/>
            <person name="Du Z.J."/>
        </authorList>
    </citation>
    <scope>NUCLEOTIDE SEQUENCE</scope>
    <source>
        <strain evidence="4">SDUM040014</strain>
    </source>
</reference>
<dbReference type="Proteomes" id="UP001168380">
    <property type="component" value="Unassembled WGS sequence"/>
</dbReference>
<name>A0ABT8TD59_9GAMM</name>
<evidence type="ECO:0000259" key="3">
    <source>
        <dbReference type="Pfam" id="PF03358"/>
    </source>
</evidence>
<keyword evidence="2" id="KW-0288">FMN</keyword>
<organism evidence="4 5">
    <name type="scientific">Gilvimarinus algae</name>
    <dbReference type="NCBI Taxonomy" id="3058037"/>
    <lineage>
        <taxon>Bacteria</taxon>
        <taxon>Pseudomonadati</taxon>
        <taxon>Pseudomonadota</taxon>
        <taxon>Gammaproteobacteria</taxon>
        <taxon>Cellvibrionales</taxon>
        <taxon>Cellvibrionaceae</taxon>
        <taxon>Gilvimarinus</taxon>
    </lineage>
</organism>
<comment type="caution">
    <text evidence="4">The sequence shown here is derived from an EMBL/GenBank/DDBJ whole genome shotgun (WGS) entry which is preliminary data.</text>
</comment>
<evidence type="ECO:0000256" key="2">
    <source>
        <dbReference type="ARBA" id="ARBA00022643"/>
    </source>
</evidence>
<dbReference type="GO" id="GO:0016491">
    <property type="term" value="F:oxidoreductase activity"/>
    <property type="evidence" value="ECO:0007669"/>
    <property type="project" value="UniProtKB-KW"/>
</dbReference>
<accession>A0ABT8TD59</accession>